<gene>
    <name evidence="13" type="ORF">GCM10011332_30130</name>
</gene>
<dbReference type="SMART" id="SM00448">
    <property type="entry name" value="REC"/>
    <property type="match status" value="1"/>
</dbReference>
<dbReference type="RefSeq" id="WP_188666736.1">
    <property type="nucleotide sequence ID" value="NZ_BMHV01000030.1"/>
</dbReference>
<dbReference type="CDD" id="cd00383">
    <property type="entry name" value="trans_reg_C"/>
    <property type="match status" value="1"/>
</dbReference>
<dbReference type="SUPFAM" id="SSF46894">
    <property type="entry name" value="C-terminal effector domain of the bipartite response regulators"/>
    <property type="match status" value="1"/>
</dbReference>
<comment type="caution">
    <text evidence="13">The sequence shown here is derived from an EMBL/GenBank/DDBJ whole genome shotgun (WGS) entry which is preliminary data.</text>
</comment>
<dbReference type="SMART" id="SM00862">
    <property type="entry name" value="Trans_reg_C"/>
    <property type="match status" value="1"/>
</dbReference>
<dbReference type="Pfam" id="PF00486">
    <property type="entry name" value="Trans_reg_C"/>
    <property type="match status" value="1"/>
</dbReference>
<keyword evidence="7" id="KW-0804">Transcription</keyword>
<keyword evidence="2" id="KW-0963">Cytoplasm</keyword>
<dbReference type="Gene3D" id="6.10.250.690">
    <property type="match status" value="1"/>
</dbReference>
<sequence>MGETKHILIVEDDPVVADVVAACLEDAEFETTITSSGQAALNIISDTHVDLCVVDLGLPDMDGLSLTREIKSRTSIGIMILSGRGETTERIIGLEVGADDYLGKPFEPRELLARVRSIIRRTQPSGTQATTQTTVPSGAQRSDMSFIFDGWKVDLASLEITGPDGMQPQLSNSEFNLLQAFIEHPNRVLSRDQLLDLVHGDNTPTFDRSIDVQITRLRKKIESDPKAPKFIKTVRNRGYMFTAKVTRD</sequence>
<evidence type="ECO:0000259" key="12">
    <source>
        <dbReference type="PROSITE" id="PS51755"/>
    </source>
</evidence>
<dbReference type="GO" id="GO:0000976">
    <property type="term" value="F:transcription cis-regulatory region binding"/>
    <property type="evidence" value="ECO:0007669"/>
    <property type="project" value="TreeGrafter"/>
</dbReference>
<accession>A0A917C8R2</accession>
<dbReference type="InterPro" id="IPR039420">
    <property type="entry name" value="WalR-like"/>
</dbReference>
<dbReference type="Gene3D" id="1.10.10.10">
    <property type="entry name" value="Winged helix-like DNA-binding domain superfamily/Winged helix DNA-binding domain"/>
    <property type="match status" value="1"/>
</dbReference>
<dbReference type="InterPro" id="IPR001789">
    <property type="entry name" value="Sig_transdc_resp-reg_receiver"/>
</dbReference>
<dbReference type="PROSITE" id="PS51755">
    <property type="entry name" value="OMPR_PHOB"/>
    <property type="match status" value="1"/>
</dbReference>
<protein>
    <recommendedName>
        <fullName evidence="8">Regulatory protein VirG</fullName>
    </recommendedName>
</protein>
<keyword evidence="6 10" id="KW-0238">DNA-binding</keyword>
<feature type="modified residue" description="4-aspartylphosphate" evidence="9">
    <location>
        <position position="55"/>
    </location>
</feature>
<dbReference type="FunFam" id="1.10.10.10:FF:000099">
    <property type="entry name" value="Two-component system response regulator TorR"/>
    <property type="match status" value="1"/>
</dbReference>
<name>A0A917C8R2_9PROT</name>
<dbReference type="PROSITE" id="PS50110">
    <property type="entry name" value="RESPONSE_REGULATORY"/>
    <property type="match status" value="1"/>
</dbReference>
<dbReference type="InterPro" id="IPR011006">
    <property type="entry name" value="CheY-like_superfamily"/>
</dbReference>
<feature type="DNA-binding region" description="OmpR/PhoB-type" evidence="10">
    <location>
        <begin position="143"/>
        <end position="243"/>
    </location>
</feature>
<dbReference type="AlphaFoldDB" id="A0A917C8R2"/>
<dbReference type="EMBL" id="BMHV01000030">
    <property type="protein sequence ID" value="GGF74042.1"/>
    <property type="molecule type" value="Genomic_DNA"/>
</dbReference>
<dbReference type="PANTHER" id="PTHR48111:SF4">
    <property type="entry name" value="DNA-BINDING DUAL TRANSCRIPTIONAL REGULATOR OMPR"/>
    <property type="match status" value="1"/>
</dbReference>
<proteinExistence type="predicted"/>
<evidence type="ECO:0000256" key="4">
    <source>
        <dbReference type="ARBA" id="ARBA00023012"/>
    </source>
</evidence>
<dbReference type="InterPro" id="IPR001867">
    <property type="entry name" value="OmpR/PhoB-type_DNA-bd"/>
</dbReference>
<evidence type="ECO:0000256" key="6">
    <source>
        <dbReference type="ARBA" id="ARBA00023125"/>
    </source>
</evidence>
<evidence type="ECO:0000256" key="5">
    <source>
        <dbReference type="ARBA" id="ARBA00023015"/>
    </source>
</evidence>
<dbReference type="Gene3D" id="3.40.50.2300">
    <property type="match status" value="1"/>
</dbReference>
<dbReference type="PANTHER" id="PTHR48111">
    <property type="entry name" value="REGULATOR OF RPOS"/>
    <property type="match status" value="1"/>
</dbReference>
<evidence type="ECO:0000256" key="8">
    <source>
        <dbReference type="ARBA" id="ARBA00067337"/>
    </source>
</evidence>
<keyword evidence="14" id="KW-1185">Reference proteome</keyword>
<reference evidence="13" key="2">
    <citation type="submission" date="2020-09" db="EMBL/GenBank/DDBJ databases">
        <authorList>
            <person name="Sun Q."/>
            <person name="Zhou Y."/>
        </authorList>
    </citation>
    <scope>NUCLEOTIDE SEQUENCE</scope>
    <source>
        <strain evidence="13">CGMCC 1.15254</strain>
    </source>
</reference>
<dbReference type="InterPro" id="IPR016032">
    <property type="entry name" value="Sig_transdc_resp-reg_C-effctor"/>
</dbReference>
<organism evidence="13 14">
    <name type="scientific">Terasakiella brassicae</name>
    <dbReference type="NCBI Taxonomy" id="1634917"/>
    <lineage>
        <taxon>Bacteria</taxon>
        <taxon>Pseudomonadati</taxon>
        <taxon>Pseudomonadota</taxon>
        <taxon>Alphaproteobacteria</taxon>
        <taxon>Rhodospirillales</taxon>
        <taxon>Terasakiellaceae</taxon>
        <taxon>Terasakiella</taxon>
    </lineage>
</organism>
<evidence type="ECO:0000256" key="7">
    <source>
        <dbReference type="ARBA" id="ARBA00023163"/>
    </source>
</evidence>
<feature type="domain" description="OmpR/PhoB-type" evidence="12">
    <location>
        <begin position="143"/>
        <end position="243"/>
    </location>
</feature>
<evidence type="ECO:0000259" key="11">
    <source>
        <dbReference type="PROSITE" id="PS50110"/>
    </source>
</evidence>
<evidence type="ECO:0000256" key="1">
    <source>
        <dbReference type="ARBA" id="ARBA00004496"/>
    </source>
</evidence>
<dbReference type="GO" id="GO:0032993">
    <property type="term" value="C:protein-DNA complex"/>
    <property type="evidence" value="ECO:0007669"/>
    <property type="project" value="TreeGrafter"/>
</dbReference>
<dbReference type="InterPro" id="IPR036388">
    <property type="entry name" value="WH-like_DNA-bd_sf"/>
</dbReference>
<keyword evidence="4" id="KW-0902">Two-component regulatory system</keyword>
<dbReference type="SUPFAM" id="SSF52172">
    <property type="entry name" value="CheY-like"/>
    <property type="match status" value="1"/>
</dbReference>
<dbReference type="GO" id="GO:0000156">
    <property type="term" value="F:phosphorelay response regulator activity"/>
    <property type="evidence" value="ECO:0007669"/>
    <property type="project" value="TreeGrafter"/>
</dbReference>
<dbReference type="GO" id="GO:0005829">
    <property type="term" value="C:cytosol"/>
    <property type="evidence" value="ECO:0007669"/>
    <property type="project" value="TreeGrafter"/>
</dbReference>
<evidence type="ECO:0000256" key="2">
    <source>
        <dbReference type="ARBA" id="ARBA00022490"/>
    </source>
</evidence>
<keyword evidence="3 9" id="KW-0597">Phosphoprotein</keyword>
<dbReference type="Pfam" id="PF00072">
    <property type="entry name" value="Response_reg"/>
    <property type="match status" value="1"/>
</dbReference>
<evidence type="ECO:0000313" key="14">
    <source>
        <dbReference type="Proteomes" id="UP000632498"/>
    </source>
</evidence>
<feature type="domain" description="Response regulatory" evidence="11">
    <location>
        <begin position="6"/>
        <end position="119"/>
    </location>
</feature>
<evidence type="ECO:0000256" key="3">
    <source>
        <dbReference type="ARBA" id="ARBA00022553"/>
    </source>
</evidence>
<evidence type="ECO:0000256" key="10">
    <source>
        <dbReference type="PROSITE-ProRule" id="PRU01091"/>
    </source>
</evidence>
<keyword evidence="5" id="KW-0805">Transcription regulation</keyword>
<comment type="subcellular location">
    <subcellularLocation>
        <location evidence="1">Cytoplasm</location>
    </subcellularLocation>
</comment>
<evidence type="ECO:0000256" key="9">
    <source>
        <dbReference type="PROSITE-ProRule" id="PRU00169"/>
    </source>
</evidence>
<reference evidence="13" key="1">
    <citation type="journal article" date="2014" name="Int. J. Syst. Evol. Microbiol.">
        <title>Complete genome sequence of Corynebacterium casei LMG S-19264T (=DSM 44701T), isolated from a smear-ripened cheese.</title>
        <authorList>
            <consortium name="US DOE Joint Genome Institute (JGI-PGF)"/>
            <person name="Walter F."/>
            <person name="Albersmeier A."/>
            <person name="Kalinowski J."/>
            <person name="Ruckert C."/>
        </authorList>
    </citation>
    <scope>NUCLEOTIDE SEQUENCE</scope>
    <source>
        <strain evidence="13">CGMCC 1.15254</strain>
    </source>
</reference>
<dbReference type="GO" id="GO:0006355">
    <property type="term" value="P:regulation of DNA-templated transcription"/>
    <property type="evidence" value="ECO:0007669"/>
    <property type="project" value="InterPro"/>
</dbReference>
<evidence type="ECO:0000313" key="13">
    <source>
        <dbReference type="EMBL" id="GGF74042.1"/>
    </source>
</evidence>
<dbReference type="Proteomes" id="UP000632498">
    <property type="component" value="Unassembled WGS sequence"/>
</dbReference>